<dbReference type="GO" id="GO:0016020">
    <property type="term" value="C:membrane"/>
    <property type="evidence" value="ECO:0007669"/>
    <property type="project" value="UniProtKB-SubCell"/>
</dbReference>
<dbReference type="AlphaFoldDB" id="A0A0D2JWZ7"/>
<comment type="subcellular location">
    <subcellularLocation>
        <location evidence="1">Membrane</location>
        <topology evidence="1">Multi-pass membrane protein</topology>
    </subcellularLocation>
</comment>
<dbReference type="Proteomes" id="UP000054498">
    <property type="component" value="Unassembled WGS sequence"/>
</dbReference>
<evidence type="ECO:0000313" key="9">
    <source>
        <dbReference type="Proteomes" id="UP000054498"/>
    </source>
</evidence>
<feature type="transmembrane region" description="Helical" evidence="6">
    <location>
        <begin position="132"/>
        <end position="154"/>
    </location>
</feature>
<sequence length="190" mass="20996">MGDLLAQLLAAQHAKSSGGDAASWDALRTLRMFGFGLAWYGPYQFYWYNLLDWAMPVKNTANFVTKVVLNQVALAPVVLAVVFSWNLALTGQAGGIPEKIQRDLVPSMVNGWKFWIPAASINFWAIPVDKQVLYMSCCGVLWTAYLSYASANVVGRQRQDARQQALPAPAPEPEPQPARKAGAKKRERRG</sequence>
<evidence type="ECO:0000256" key="3">
    <source>
        <dbReference type="ARBA" id="ARBA00022692"/>
    </source>
</evidence>
<keyword evidence="5 6" id="KW-0472">Membrane</keyword>
<feature type="region of interest" description="Disordered" evidence="7">
    <location>
        <begin position="159"/>
        <end position="190"/>
    </location>
</feature>
<dbReference type="OrthoDB" id="430207at2759"/>
<dbReference type="GeneID" id="25737689"/>
<dbReference type="GO" id="GO:0005737">
    <property type="term" value="C:cytoplasm"/>
    <property type="evidence" value="ECO:0007669"/>
    <property type="project" value="TreeGrafter"/>
</dbReference>
<comment type="similarity">
    <text evidence="2 6">Belongs to the peroxisomal membrane protein PXMP2/4 family.</text>
</comment>
<evidence type="ECO:0008006" key="10">
    <source>
        <dbReference type="Google" id="ProtNLM"/>
    </source>
</evidence>
<feature type="compositionally biased region" description="Basic residues" evidence="7">
    <location>
        <begin position="181"/>
        <end position="190"/>
    </location>
</feature>
<dbReference type="InterPro" id="IPR007248">
    <property type="entry name" value="Mpv17_PMP22"/>
</dbReference>
<keyword evidence="9" id="KW-1185">Reference proteome</keyword>
<gene>
    <name evidence="8" type="ORF">MNEG_4812</name>
</gene>
<dbReference type="Pfam" id="PF04117">
    <property type="entry name" value="Mpv17_PMP22"/>
    <property type="match status" value="1"/>
</dbReference>
<dbReference type="PANTHER" id="PTHR11266">
    <property type="entry name" value="PEROXISOMAL MEMBRANE PROTEIN 2, PXMP2 MPV17"/>
    <property type="match status" value="1"/>
</dbReference>
<keyword evidence="4 6" id="KW-1133">Transmembrane helix</keyword>
<proteinExistence type="inferred from homology"/>
<dbReference type="KEGG" id="mng:MNEG_4812"/>
<organism evidence="8 9">
    <name type="scientific">Monoraphidium neglectum</name>
    <dbReference type="NCBI Taxonomy" id="145388"/>
    <lineage>
        <taxon>Eukaryota</taxon>
        <taxon>Viridiplantae</taxon>
        <taxon>Chlorophyta</taxon>
        <taxon>core chlorophytes</taxon>
        <taxon>Chlorophyceae</taxon>
        <taxon>CS clade</taxon>
        <taxon>Sphaeropleales</taxon>
        <taxon>Selenastraceae</taxon>
        <taxon>Monoraphidium</taxon>
    </lineage>
</organism>
<accession>A0A0D2JWZ7</accession>
<dbReference type="STRING" id="145388.A0A0D2JWZ7"/>
<reference evidence="8 9" key="1">
    <citation type="journal article" date="2013" name="BMC Genomics">
        <title>Reconstruction of the lipid metabolism for the microalga Monoraphidium neglectum from its genome sequence reveals characteristics suitable for biofuel production.</title>
        <authorList>
            <person name="Bogen C."/>
            <person name="Al-Dilaimi A."/>
            <person name="Albersmeier A."/>
            <person name="Wichmann J."/>
            <person name="Grundmann M."/>
            <person name="Rupp O."/>
            <person name="Lauersen K.J."/>
            <person name="Blifernez-Klassen O."/>
            <person name="Kalinowski J."/>
            <person name="Goesmann A."/>
            <person name="Mussgnug J.H."/>
            <person name="Kruse O."/>
        </authorList>
    </citation>
    <scope>NUCLEOTIDE SEQUENCE [LARGE SCALE GENOMIC DNA]</scope>
    <source>
        <strain evidence="8 9">SAG 48.87</strain>
    </source>
</reference>
<evidence type="ECO:0000256" key="7">
    <source>
        <dbReference type="SAM" id="MobiDB-lite"/>
    </source>
</evidence>
<protein>
    <recommendedName>
        <fullName evidence="10">Protein Mpv17</fullName>
    </recommendedName>
</protein>
<feature type="transmembrane region" description="Helical" evidence="6">
    <location>
        <begin position="63"/>
        <end position="85"/>
    </location>
</feature>
<evidence type="ECO:0000256" key="2">
    <source>
        <dbReference type="ARBA" id="ARBA00006824"/>
    </source>
</evidence>
<evidence type="ECO:0000313" key="8">
    <source>
        <dbReference type="EMBL" id="KIZ03148.1"/>
    </source>
</evidence>
<feature type="transmembrane region" description="Helical" evidence="6">
    <location>
        <begin position="32"/>
        <end position="51"/>
    </location>
</feature>
<dbReference type="PANTHER" id="PTHR11266:SF91">
    <property type="entry name" value="EXPRESSED PROTEIN"/>
    <property type="match status" value="1"/>
</dbReference>
<evidence type="ECO:0000256" key="6">
    <source>
        <dbReference type="RuleBase" id="RU363053"/>
    </source>
</evidence>
<evidence type="ECO:0000256" key="5">
    <source>
        <dbReference type="ARBA" id="ARBA00023136"/>
    </source>
</evidence>
<name>A0A0D2JWZ7_9CHLO</name>
<evidence type="ECO:0000256" key="4">
    <source>
        <dbReference type="ARBA" id="ARBA00022989"/>
    </source>
</evidence>
<keyword evidence="3 6" id="KW-0812">Transmembrane</keyword>
<evidence type="ECO:0000256" key="1">
    <source>
        <dbReference type="ARBA" id="ARBA00004141"/>
    </source>
</evidence>
<dbReference type="EMBL" id="KK100905">
    <property type="protein sequence ID" value="KIZ03148.1"/>
    <property type="molecule type" value="Genomic_DNA"/>
</dbReference>
<dbReference type="RefSeq" id="XP_013902167.1">
    <property type="nucleotide sequence ID" value="XM_014046713.1"/>
</dbReference>